<comment type="caution">
    <text evidence="12">The sequence shown here is derived from an EMBL/GenBank/DDBJ whole genome shotgun (WGS) entry which is preliminary data.</text>
</comment>
<dbReference type="EMBL" id="JBHSFK010000005">
    <property type="protein sequence ID" value="MFC4499749.1"/>
    <property type="molecule type" value="Genomic_DNA"/>
</dbReference>
<evidence type="ECO:0000256" key="2">
    <source>
        <dbReference type="ARBA" id="ARBA00010752"/>
    </source>
</evidence>
<feature type="domain" description="DNA polymerase III beta sliding clamp C-terminal" evidence="11">
    <location>
        <begin position="283"/>
        <end position="382"/>
    </location>
</feature>
<keyword evidence="3" id="KW-0963">Cytoplasm</keyword>
<keyword evidence="13" id="KW-1185">Reference proteome</keyword>
<evidence type="ECO:0000256" key="6">
    <source>
        <dbReference type="ARBA" id="ARBA00022705"/>
    </source>
</evidence>
<dbReference type="RefSeq" id="WP_381165575.1">
    <property type="nucleotide sequence ID" value="NZ_JBHSFK010000005.1"/>
</dbReference>
<evidence type="ECO:0000259" key="11">
    <source>
        <dbReference type="Pfam" id="PF02768"/>
    </source>
</evidence>
<organism evidence="12 13">
    <name type="scientific">Streptomyces vulcanius</name>
    <dbReference type="NCBI Taxonomy" id="1441876"/>
    <lineage>
        <taxon>Bacteria</taxon>
        <taxon>Bacillati</taxon>
        <taxon>Actinomycetota</taxon>
        <taxon>Actinomycetes</taxon>
        <taxon>Kitasatosporales</taxon>
        <taxon>Streptomycetaceae</taxon>
        <taxon>Streptomyces</taxon>
    </lineage>
</organism>
<dbReference type="Pfam" id="PF02767">
    <property type="entry name" value="DNA_pol3_beta_2"/>
    <property type="match status" value="1"/>
</dbReference>
<keyword evidence="8" id="KW-0238">DNA-binding</keyword>
<evidence type="ECO:0000256" key="5">
    <source>
        <dbReference type="ARBA" id="ARBA00022695"/>
    </source>
</evidence>
<evidence type="ECO:0000256" key="7">
    <source>
        <dbReference type="ARBA" id="ARBA00022932"/>
    </source>
</evidence>
<evidence type="ECO:0000313" key="12">
    <source>
        <dbReference type="EMBL" id="MFC4499749.1"/>
    </source>
</evidence>
<dbReference type="Pfam" id="PF02768">
    <property type="entry name" value="DNA_pol3_beta_3"/>
    <property type="match status" value="1"/>
</dbReference>
<evidence type="ECO:0000313" key="13">
    <source>
        <dbReference type="Proteomes" id="UP001595839"/>
    </source>
</evidence>
<comment type="subcellular location">
    <subcellularLocation>
        <location evidence="1">Cytoplasm</location>
    </subcellularLocation>
</comment>
<evidence type="ECO:0000259" key="9">
    <source>
        <dbReference type="Pfam" id="PF00712"/>
    </source>
</evidence>
<feature type="domain" description="DNA polymerase III beta sliding clamp N-terminal" evidence="9">
    <location>
        <begin position="1"/>
        <end position="116"/>
    </location>
</feature>
<sequence>MEFRVDRSDLVEAVGGAARALPARTPVPVLGGLLLEAATDRLSVSGFDFETAARVETDAEVAADGRVLVPGRRLLDICKVLPDGPVSCALDGTRFTVEAGGTSFGLSTLPREEYPSPPVPPSAYGTVDAAVFASAVGQVAVAAGRDDTLPVLTGVQLRLDGEEMTLSASDRYRYAVRRLEWKPAPDATEDAMEAATGTGQAATGTGAGQAGAGAVEALLPARRLLEVARSLARCGTVRIGLDGTSAGGRLGPVGFEGGRMRTVLRRLDGRLPAYGSLFDVAGAAVAEVECGALAEAVRRVAVVAEANSPVRLEFASDSVLLRAGYGDDVAAQRLPAALTGAEEVTVAFNPAYLLDALASFEAARLRLELLGTGQRALLSDADGRPDAHRHLLMSVKQLV</sequence>
<keyword evidence="4 12" id="KW-0808">Transferase</keyword>
<dbReference type="InterPro" id="IPR001001">
    <property type="entry name" value="DNA_polIII_beta"/>
</dbReference>
<dbReference type="InterPro" id="IPR022635">
    <property type="entry name" value="DNA_polIII_beta_C"/>
</dbReference>
<dbReference type="InterPro" id="IPR046938">
    <property type="entry name" value="DNA_clamp_sf"/>
</dbReference>
<keyword evidence="5 12" id="KW-0548">Nucleotidyltransferase</keyword>
<dbReference type="InterPro" id="IPR022634">
    <property type="entry name" value="DNA_polIII_beta_N"/>
</dbReference>
<dbReference type="InterPro" id="IPR022637">
    <property type="entry name" value="DNA_polIII_beta_cen"/>
</dbReference>
<evidence type="ECO:0000256" key="4">
    <source>
        <dbReference type="ARBA" id="ARBA00022679"/>
    </source>
</evidence>
<evidence type="ECO:0000256" key="1">
    <source>
        <dbReference type="ARBA" id="ARBA00004496"/>
    </source>
</evidence>
<evidence type="ECO:0000259" key="10">
    <source>
        <dbReference type="Pfam" id="PF02767"/>
    </source>
</evidence>
<dbReference type="Pfam" id="PF00712">
    <property type="entry name" value="DNA_pol3_beta"/>
    <property type="match status" value="1"/>
</dbReference>
<dbReference type="PANTHER" id="PTHR30478">
    <property type="entry name" value="DNA POLYMERASE III SUBUNIT BETA"/>
    <property type="match status" value="1"/>
</dbReference>
<dbReference type="NCBIfam" id="TIGR00663">
    <property type="entry name" value="dnan"/>
    <property type="match status" value="1"/>
</dbReference>
<dbReference type="EC" id="2.7.7.7" evidence="12"/>
<protein>
    <submittedName>
        <fullName evidence="12">DNA polymerase III subunit beta</fullName>
        <ecNumber evidence="12">2.7.7.7</ecNumber>
    </submittedName>
</protein>
<gene>
    <name evidence="12" type="primary">dnaN</name>
    <name evidence="12" type="ORF">ACFPIH_09420</name>
</gene>
<evidence type="ECO:0000256" key="3">
    <source>
        <dbReference type="ARBA" id="ARBA00022490"/>
    </source>
</evidence>
<dbReference type="Proteomes" id="UP001595839">
    <property type="component" value="Unassembled WGS sequence"/>
</dbReference>
<keyword evidence="6" id="KW-0235">DNA replication</keyword>
<reference evidence="13" key="1">
    <citation type="journal article" date="2019" name="Int. J. Syst. Evol. Microbiol.">
        <title>The Global Catalogue of Microorganisms (GCM) 10K type strain sequencing project: providing services to taxonomists for standard genome sequencing and annotation.</title>
        <authorList>
            <consortium name="The Broad Institute Genomics Platform"/>
            <consortium name="The Broad Institute Genome Sequencing Center for Infectious Disease"/>
            <person name="Wu L."/>
            <person name="Ma J."/>
        </authorList>
    </citation>
    <scope>NUCLEOTIDE SEQUENCE [LARGE SCALE GENOMIC DNA]</scope>
    <source>
        <strain evidence="13">CGMCC 4.7177</strain>
    </source>
</reference>
<dbReference type="PANTHER" id="PTHR30478:SF0">
    <property type="entry name" value="BETA SLIDING CLAMP"/>
    <property type="match status" value="1"/>
</dbReference>
<feature type="domain" description="DNA polymerase III beta sliding clamp central" evidence="10">
    <location>
        <begin position="127"/>
        <end position="185"/>
    </location>
</feature>
<keyword evidence="7" id="KW-0239">DNA-directed DNA polymerase</keyword>
<comment type="similarity">
    <text evidence="2">Belongs to the beta sliding clamp family.</text>
</comment>
<dbReference type="SMART" id="SM00480">
    <property type="entry name" value="POL3Bc"/>
    <property type="match status" value="1"/>
</dbReference>
<proteinExistence type="inferred from homology"/>
<dbReference type="Gene3D" id="3.10.150.10">
    <property type="entry name" value="DNA Polymerase III, subunit A, domain 2"/>
    <property type="match status" value="3"/>
</dbReference>
<dbReference type="CDD" id="cd00140">
    <property type="entry name" value="beta_clamp"/>
    <property type="match status" value="1"/>
</dbReference>
<evidence type="ECO:0000256" key="8">
    <source>
        <dbReference type="ARBA" id="ARBA00023125"/>
    </source>
</evidence>
<dbReference type="GO" id="GO:0003887">
    <property type="term" value="F:DNA-directed DNA polymerase activity"/>
    <property type="evidence" value="ECO:0007669"/>
    <property type="project" value="UniProtKB-EC"/>
</dbReference>
<dbReference type="SUPFAM" id="SSF55979">
    <property type="entry name" value="DNA clamp"/>
    <property type="match status" value="3"/>
</dbReference>
<accession>A0ABV9AKT4</accession>
<name>A0ABV9AKT4_9ACTN</name>